<name>A0A1Y1HM30_KLENI</name>
<accession>A0A1Y1HM30</accession>
<dbReference type="Gene3D" id="3.40.50.2000">
    <property type="entry name" value="Glycogen Phosphorylase B"/>
    <property type="match status" value="3"/>
</dbReference>
<proteinExistence type="predicted"/>
<protein>
    <submittedName>
        <fullName evidence="1">Uncharacterized protein</fullName>
    </submittedName>
</protein>
<organism evidence="1 2">
    <name type="scientific">Klebsormidium nitens</name>
    <name type="common">Green alga</name>
    <name type="synonym">Ulothrix nitens</name>
    <dbReference type="NCBI Taxonomy" id="105231"/>
    <lineage>
        <taxon>Eukaryota</taxon>
        <taxon>Viridiplantae</taxon>
        <taxon>Streptophyta</taxon>
        <taxon>Klebsormidiophyceae</taxon>
        <taxon>Klebsormidiales</taxon>
        <taxon>Klebsormidiaceae</taxon>
        <taxon>Klebsormidium</taxon>
    </lineage>
</organism>
<evidence type="ECO:0000313" key="2">
    <source>
        <dbReference type="Proteomes" id="UP000054558"/>
    </source>
</evidence>
<dbReference type="EMBL" id="DF236959">
    <property type="protein sequence ID" value="GAQ78239.1"/>
    <property type="molecule type" value="Genomic_DNA"/>
</dbReference>
<dbReference type="GO" id="GO:0035251">
    <property type="term" value="F:UDP-glucosyltransferase activity"/>
    <property type="evidence" value="ECO:0007669"/>
    <property type="project" value="InterPro"/>
</dbReference>
<sequence>MIDCASPLTGPVASGSREASLFKVPAAAGLLIQQSVEKQQGSPQLQSASFHRGLDLPCPKQHIAIVTLPQAGHLFAPLALAQTLLSRGQDVTFMSLTLGPDGPRAFPRGHVEAAGVEFTPLGESHVDQDRINRVNRAGAHTALANLPRMLNMLVAADVQMALAADDLFAALAARDRLPSVLVTDFTMAVTGTWLGAKYGLPVVRNVPSPNPHIPPDWPHPALGSRLGVPMTFPQRLKNHGARSLFNTVIAGYVKYWVLPRVIAAANATARMTTLPATYAAVPLTQRRVAYVINSAPGVDFPVATPPSAIYTGPLIPPEKAVPAPLRNWLDGKAPGSVVCISMGTTAVLSNETAAALTAGLLQAGVSC</sequence>
<dbReference type="STRING" id="105231.A0A1Y1HM30"/>
<dbReference type="Proteomes" id="UP000054558">
    <property type="component" value="Unassembled WGS sequence"/>
</dbReference>
<dbReference type="InterPro" id="IPR050481">
    <property type="entry name" value="UDP-glycosyltransf_plant"/>
</dbReference>
<gene>
    <name evidence="1" type="ORF">KFL_000100060</name>
</gene>
<dbReference type="PANTHER" id="PTHR48049">
    <property type="entry name" value="GLYCOSYLTRANSFERASE"/>
    <property type="match status" value="1"/>
</dbReference>
<dbReference type="SUPFAM" id="SSF53756">
    <property type="entry name" value="UDP-Glycosyltransferase/glycogen phosphorylase"/>
    <property type="match status" value="1"/>
</dbReference>
<evidence type="ECO:0000313" key="1">
    <source>
        <dbReference type="EMBL" id="GAQ78239.1"/>
    </source>
</evidence>
<keyword evidence="2" id="KW-1185">Reference proteome</keyword>
<dbReference type="PANTHER" id="PTHR48049:SF159">
    <property type="entry name" value="OS10G0332000 PROTEIN"/>
    <property type="match status" value="1"/>
</dbReference>
<dbReference type="AlphaFoldDB" id="A0A1Y1HM30"/>
<reference evidence="1 2" key="1">
    <citation type="journal article" date="2014" name="Nat. Commun.">
        <title>Klebsormidium flaccidum genome reveals primary factors for plant terrestrial adaptation.</title>
        <authorList>
            <person name="Hori K."/>
            <person name="Maruyama F."/>
            <person name="Fujisawa T."/>
            <person name="Togashi T."/>
            <person name="Yamamoto N."/>
            <person name="Seo M."/>
            <person name="Sato S."/>
            <person name="Yamada T."/>
            <person name="Mori H."/>
            <person name="Tajima N."/>
            <person name="Moriyama T."/>
            <person name="Ikeuchi M."/>
            <person name="Watanabe M."/>
            <person name="Wada H."/>
            <person name="Kobayashi K."/>
            <person name="Saito M."/>
            <person name="Masuda T."/>
            <person name="Sasaki-Sekimoto Y."/>
            <person name="Mashiguchi K."/>
            <person name="Awai K."/>
            <person name="Shimojima M."/>
            <person name="Masuda S."/>
            <person name="Iwai M."/>
            <person name="Nobusawa T."/>
            <person name="Narise T."/>
            <person name="Kondo S."/>
            <person name="Saito H."/>
            <person name="Sato R."/>
            <person name="Murakawa M."/>
            <person name="Ihara Y."/>
            <person name="Oshima-Yamada Y."/>
            <person name="Ohtaka K."/>
            <person name="Satoh M."/>
            <person name="Sonobe K."/>
            <person name="Ishii M."/>
            <person name="Ohtani R."/>
            <person name="Kanamori-Sato M."/>
            <person name="Honoki R."/>
            <person name="Miyazaki D."/>
            <person name="Mochizuki H."/>
            <person name="Umetsu J."/>
            <person name="Higashi K."/>
            <person name="Shibata D."/>
            <person name="Kamiya Y."/>
            <person name="Sato N."/>
            <person name="Nakamura Y."/>
            <person name="Tabata S."/>
            <person name="Ida S."/>
            <person name="Kurokawa K."/>
            <person name="Ohta H."/>
        </authorList>
    </citation>
    <scope>NUCLEOTIDE SEQUENCE [LARGE SCALE GENOMIC DNA]</scope>
    <source>
        <strain evidence="1 2">NIES-2285</strain>
    </source>
</reference>